<dbReference type="AlphaFoldDB" id="A0AAV4V309"/>
<name>A0AAV4V309_9ARAC</name>
<comment type="caution">
    <text evidence="1">The sequence shown here is derived from an EMBL/GenBank/DDBJ whole genome shotgun (WGS) entry which is preliminary data.</text>
</comment>
<proteinExistence type="predicted"/>
<sequence>MQKLCQNEIFLSMPTGNIFVKVNHTQNPIQAQERNELDMVKSRNIHLNFPFCFREMYIQIYSQKDKVTRRNASTKYFLVPPEGHSEAQQS</sequence>
<reference evidence="1 2" key="1">
    <citation type="submission" date="2021-06" db="EMBL/GenBank/DDBJ databases">
        <title>Caerostris darwini draft genome.</title>
        <authorList>
            <person name="Kono N."/>
            <person name="Arakawa K."/>
        </authorList>
    </citation>
    <scope>NUCLEOTIDE SEQUENCE [LARGE SCALE GENOMIC DNA]</scope>
</reference>
<dbReference type="EMBL" id="BPLQ01012314">
    <property type="protein sequence ID" value="GIY64393.1"/>
    <property type="molecule type" value="Genomic_DNA"/>
</dbReference>
<dbReference type="Proteomes" id="UP001054837">
    <property type="component" value="Unassembled WGS sequence"/>
</dbReference>
<gene>
    <name evidence="1" type="ORF">CDAR_579381</name>
</gene>
<accession>A0AAV4V309</accession>
<evidence type="ECO:0000313" key="2">
    <source>
        <dbReference type="Proteomes" id="UP001054837"/>
    </source>
</evidence>
<keyword evidence="2" id="KW-1185">Reference proteome</keyword>
<evidence type="ECO:0000313" key="1">
    <source>
        <dbReference type="EMBL" id="GIY64393.1"/>
    </source>
</evidence>
<protein>
    <submittedName>
        <fullName evidence="1">Uncharacterized protein</fullName>
    </submittedName>
</protein>
<organism evidence="1 2">
    <name type="scientific">Caerostris darwini</name>
    <dbReference type="NCBI Taxonomy" id="1538125"/>
    <lineage>
        <taxon>Eukaryota</taxon>
        <taxon>Metazoa</taxon>
        <taxon>Ecdysozoa</taxon>
        <taxon>Arthropoda</taxon>
        <taxon>Chelicerata</taxon>
        <taxon>Arachnida</taxon>
        <taxon>Araneae</taxon>
        <taxon>Araneomorphae</taxon>
        <taxon>Entelegynae</taxon>
        <taxon>Araneoidea</taxon>
        <taxon>Araneidae</taxon>
        <taxon>Caerostris</taxon>
    </lineage>
</organism>